<name>A0A1B6C0G6_9HEMI</name>
<sequence length="314" mass="37118">MELLQGFRITRPIWIALVDFVLYIHFFAKTTHASISIERSADYGVFYSFDGVMEVFNDPKYFNTTAVQHLMKTYQETYPYDPRRRYGRRKPFIVVESTRRDSRRSVGWMLARSTGSRYMSNPPRSLVPLRELFDEYGGLLRRAFFSISMYAAAHDVLEVMYRYPVVMSGYWHDQAAFAIAKEYPDIEDLPPPGDPIYRWPADLLKPDLVFFINAPDRGQEGWKATPRPNYFKPKLVEVMRRMHGMPILEINDTYLYDEMLQRVQVHLDRYLTGKLNFERVSLDYSEKGNRHIVRNLRSGPMGPQKYPDDRYEKK</sequence>
<dbReference type="AlphaFoldDB" id="A0A1B6C0G6"/>
<gene>
    <name evidence="2" type="ORF">g.15300</name>
</gene>
<reference evidence="2" key="1">
    <citation type="submission" date="2015-12" db="EMBL/GenBank/DDBJ databases">
        <title>De novo transcriptome assembly of four potential Pierce s Disease insect vectors from Arizona vineyards.</title>
        <authorList>
            <person name="Tassone E.E."/>
        </authorList>
    </citation>
    <scope>NUCLEOTIDE SEQUENCE</scope>
</reference>
<dbReference type="EMBL" id="GEDC01030434">
    <property type="protein sequence ID" value="JAS06864.1"/>
    <property type="molecule type" value="Transcribed_RNA"/>
</dbReference>
<accession>A0A1B6C0G6</accession>
<evidence type="ECO:0000256" key="1">
    <source>
        <dbReference type="SAM" id="MobiDB-lite"/>
    </source>
</evidence>
<organism evidence="2">
    <name type="scientific">Clastoptera arizonana</name>
    <name type="common">Arizona spittle bug</name>
    <dbReference type="NCBI Taxonomy" id="38151"/>
    <lineage>
        <taxon>Eukaryota</taxon>
        <taxon>Metazoa</taxon>
        <taxon>Ecdysozoa</taxon>
        <taxon>Arthropoda</taxon>
        <taxon>Hexapoda</taxon>
        <taxon>Insecta</taxon>
        <taxon>Pterygota</taxon>
        <taxon>Neoptera</taxon>
        <taxon>Paraneoptera</taxon>
        <taxon>Hemiptera</taxon>
        <taxon>Auchenorrhyncha</taxon>
        <taxon>Cercopoidea</taxon>
        <taxon>Clastopteridae</taxon>
        <taxon>Clastoptera</taxon>
    </lineage>
</organism>
<protein>
    <submittedName>
        <fullName evidence="2">Uncharacterized protein</fullName>
    </submittedName>
</protein>
<evidence type="ECO:0000313" key="2">
    <source>
        <dbReference type="EMBL" id="JAS06864.1"/>
    </source>
</evidence>
<proteinExistence type="predicted"/>
<feature type="region of interest" description="Disordered" evidence="1">
    <location>
        <begin position="294"/>
        <end position="314"/>
    </location>
</feature>